<dbReference type="GO" id="GO:0015074">
    <property type="term" value="P:DNA integration"/>
    <property type="evidence" value="ECO:0007669"/>
    <property type="project" value="InterPro"/>
</dbReference>
<protein>
    <submittedName>
        <fullName evidence="5">Site-specific tyrosine recombinase XerC</fullName>
    </submittedName>
</protein>
<feature type="domain" description="Tyr recombinase" evidence="4">
    <location>
        <begin position="106"/>
        <end position="307"/>
    </location>
</feature>
<dbReference type="InterPro" id="IPR011010">
    <property type="entry name" value="DNA_brk_join_enz"/>
</dbReference>
<dbReference type="AlphaFoldDB" id="A0A4Y7R685"/>
<dbReference type="PANTHER" id="PTHR30349:SF41">
    <property type="entry name" value="INTEGRASE_RECOMBINASE PROTEIN MJ0367-RELATED"/>
    <property type="match status" value="1"/>
</dbReference>
<sequence length="321" mass="37434">MSEFISSLAPLMRAFVSYRKASGRWNEASYEVNLSLFDKYCDKHFPNVSELSQNMADSWCAQRETEENNSCRSRIYPIVSFIRYLRKRGMTAVTEPTVPRKEPRDYIPHAFTEAELQNFFTACDSISADPPTEEQLSRRITVPVFFRLLYSSGIRTNEARALMREDVDLDSGIVNIRYSKGHAQHYVVLHDSMLLLMRQYDGAIDKMYPNRVYFFPARERNGGFHRASWVQQNFHKMWRQHNCRNVVPYELRHNYAVENINGWMGIGFDFNAKLLYLSKSMGHRVLESTKYYYSLVPGLADIIEAQTGEGDVIPEVDYESY</sequence>
<keyword evidence="2" id="KW-0238">DNA-binding</keyword>
<gene>
    <name evidence="5" type="ORF">Psch_03991</name>
</gene>
<evidence type="ECO:0000256" key="1">
    <source>
        <dbReference type="ARBA" id="ARBA00008857"/>
    </source>
</evidence>
<accession>A0A4Y7R685</accession>
<dbReference type="InterPro" id="IPR002104">
    <property type="entry name" value="Integrase_catalytic"/>
</dbReference>
<organism evidence="5 6">
    <name type="scientific">Pelotomaculum schinkii</name>
    <dbReference type="NCBI Taxonomy" id="78350"/>
    <lineage>
        <taxon>Bacteria</taxon>
        <taxon>Bacillati</taxon>
        <taxon>Bacillota</taxon>
        <taxon>Clostridia</taxon>
        <taxon>Eubacteriales</taxon>
        <taxon>Desulfotomaculaceae</taxon>
        <taxon>Pelotomaculum</taxon>
    </lineage>
</organism>
<evidence type="ECO:0000313" key="6">
    <source>
        <dbReference type="Proteomes" id="UP000298324"/>
    </source>
</evidence>
<dbReference type="Gene3D" id="1.10.443.10">
    <property type="entry name" value="Intergrase catalytic core"/>
    <property type="match status" value="1"/>
</dbReference>
<dbReference type="PANTHER" id="PTHR30349">
    <property type="entry name" value="PHAGE INTEGRASE-RELATED"/>
    <property type="match status" value="1"/>
</dbReference>
<name>A0A4Y7R685_9FIRM</name>
<dbReference type="InterPro" id="IPR050090">
    <property type="entry name" value="Tyrosine_recombinase_XerCD"/>
</dbReference>
<dbReference type="PROSITE" id="PS51898">
    <property type="entry name" value="TYR_RECOMBINASE"/>
    <property type="match status" value="1"/>
</dbReference>
<keyword evidence="6" id="KW-1185">Reference proteome</keyword>
<evidence type="ECO:0000256" key="3">
    <source>
        <dbReference type="ARBA" id="ARBA00023172"/>
    </source>
</evidence>
<dbReference type="InterPro" id="IPR013762">
    <property type="entry name" value="Integrase-like_cat_sf"/>
</dbReference>
<reference evidence="5 6" key="1">
    <citation type="journal article" date="2018" name="Environ. Microbiol.">
        <title>Novel energy conservation strategies and behaviour of Pelotomaculum schinkii driving syntrophic propionate catabolism.</title>
        <authorList>
            <person name="Hidalgo-Ahumada C.A.P."/>
            <person name="Nobu M.K."/>
            <person name="Narihiro T."/>
            <person name="Tamaki H."/>
            <person name="Liu W.T."/>
            <person name="Kamagata Y."/>
            <person name="Stams A.J.M."/>
            <person name="Imachi H."/>
            <person name="Sousa D.Z."/>
        </authorList>
    </citation>
    <scope>NUCLEOTIDE SEQUENCE [LARGE SCALE GENOMIC DNA]</scope>
    <source>
        <strain evidence="5 6">HH</strain>
    </source>
</reference>
<dbReference type="GO" id="GO:0003677">
    <property type="term" value="F:DNA binding"/>
    <property type="evidence" value="ECO:0007669"/>
    <property type="project" value="UniProtKB-KW"/>
</dbReference>
<dbReference type="Pfam" id="PF00589">
    <property type="entry name" value="Phage_integrase"/>
    <property type="match status" value="1"/>
</dbReference>
<dbReference type="EMBL" id="QFGA01000004">
    <property type="protein sequence ID" value="TEB04266.1"/>
    <property type="molecule type" value="Genomic_DNA"/>
</dbReference>
<proteinExistence type="inferred from homology"/>
<comment type="similarity">
    <text evidence="1">Belongs to the 'phage' integrase family.</text>
</comment>
<evidence type="ECO:0000313" key="5">
    <source>
        <dbReference type="EMBL" id="TEB04266.1"/>
    </source>
</evidence>
<dbReference type="SUPFAM" id="SSF56349">
    <property type="entry name" value="DNA breaking-rejoining enzymes"/>
    <property type="match status" value="1"/>
</dbReference>
<evidence type="ECO:0000256" key="2">
    <source>
        <dbReference type="ARBA" id="ARBA00023125"/>
    </source>
</evidence>
<keyword evidence="3" id="KW-0233">DNA recombination</keyword>
<dbReference type="Proteomes" id="UP000298324">
    <property type="component" value="Unassembled WGS sequence"/>
</dbReference>
<evidence type="ECO:0000259" key="4">
    <source>
        <dbReference type="PROSITE" id="PS51898"/>
    </source>
</evidence>
<comment type="caution">
    <text evidence="5">The sequence shown here is derived from an EMBL/GenBank/DDBJ whole genome shotgun (WGS) entry which is preliminary data.</text>
</comment>
<dbReference type="RefSeq" id="WP_190259431.1">
    <property type="nucleotide sequence ID" value="NZ_QFGA01000004.1"/>
</dbReference>
<dbReference type="GO" id="GO:0006310">
    <property type="term" value="P:DNA recombination"/>
    <property type="evidence" value="ECO:0007669"/>
    <property type="project" value="UniProtKB-KW"/>
</dbReference>